<feature type="chain" id="PRO_5035184734" description="Lipoprotein" evidence="1">
    <location>
        <begin position="21"/>
        <end position="195"/>
    </location>
</feature>
<protein>
    <recommendedName>
        <fullName evidence="4">Lipoprotein</fullName>
    </recommendedName>
</protein>
<sequence>MKRNRRFALVLLALVALAGAGCGNRRDGYDYGGGTDPGSSSAVSVKSGVVATDSWGYTASTPVPVAAPAQAVITLASRSLLVDGSRTALSGELPSTVSFSVDPTTLPTAAQSSVPSGFVCYLDLSVATAQTAIPAASVTVDVGSALAGTTVTASRYDAGSRTWLAGPSAVVGASGTASFALADLAVWGIFKAGTS</sequence>
<evidence type="ECO:0000313" key="2">
    <source>
        <dbReference type="EMBL" id="MBJ6725504.1"/>
    </source>
</evidence>
<feature type="signal peptide" evidence="1">
    <location>
        <begin position="1"/>
        <end position="20"/>
    </location>
</feature>
<dbReference type="PROSITE" id="PS51257">
    <property type="entry name" value="PROKAR_LIPOPROTEIN"/>
    <property type="match status" value="1"/>
</dbReference>
<keyword evidence="1" id="KW-0732">Signal</keyword>
<dbReference type="RefSeq" id="WP_199384395.1">
    <property type="nucleotide sequence ID" value="NZ_JAEMHM010000009.1"/>
</dbReference>
<organism evidence="2 3">
    <name type="scientific">Geomesophilobacter sediminis</name>
    <dbReference type="NCBI Taxonomy" id="2798584"/>
    <lineage>
        <taxon>Bacteria</taxon>
        <taxon>Pseudomonadati</taxon>
        <taxon>Thermodesulfobacteriota</taxon>
        <taxon>Desulfuromonadia</taxon>
        <taxon>Geobacterales</taxon>
        <taxon>Geobacteraceae</taxon>
        <taxon>Geomesophilobacter</taxon>
    </lineage>
</organism>
<dbReference type="Proteomes" id="UP000636888">
    <property type="component" value="Unassembled WGS sequence"/>
</dbReference>
<accession>A0A8J7LVF8</accession>
<evidence type="ECO:0000313" key="3">
    <source>
        <dbReference type="Proteomes" id="UP000636888"/>
    </source>
</evidence>
<evidence type="ECO:0008006" key="4">
    <source>
        <dbReference type="Google" id="ProtNLM"/>
    </source>
</evidence>
<name>A0A8J7LVF8_9BACT</name>
<gene>
    <name evidence="2" type="ORF">JFN93_12360</name>
</gene>
<comment type="caution">
    <text evidence="2">The sequence shown here is derived from an EMBL/GenBank/DDBJ whole genome shotgun (WGS) entry which is preliminary data.</text>
</comment>
<proteinExistence type="predicted"/>
<evidence type="ECO:0000256" key="1">
    <source>
        <dbReference type="SAM" id="SignalP"/>
    </source>
</evidence>
<dbReference type="AlphaFoldDB" id="A0A8J7LVF8"/>
<keyword evidence="3" id="KW-1185">Reference proteome</keyword>
<dbReference type="EMBL" id="JAEMHM010000009">
    <property type="protein sequence ID" value="MBJ6725504.1"/>
    <property type="molecule type" value="Genomic_DNA"/>
</dbReference>
<reference evidence="2" key="1">
    <citation type="submission" date="2020-12" db="EMBL/GenBank/DDBJ databases">
        <title>Geomonas sp. Red875, isolated from river sediment.</title>
        <authorList>
            <person name="Xu Z."/>
            <person name="Zhang Z."/>
            <person name="Masuda Y."/>
            <person name="Itoh H."/>
            <person name="Senoo K."/>
        </authorList>
    </citation>
    <scope>NUCLEOTIDE SEQUENCE</scope>
    <source>
        <strain evidence="2">Red875</strain>
    </source>
</reference>